<feature type="signal peptide" evidence="1">
    <location>
        <begin position="1"/>
        <end position="19"/>
    </location>
</feature>
<evidence type="ECO:0000313" key="2">
    <source>
        <dbReference type="EMBL" id="KAF9325211.1"/>
    </source>
</evidence>
<proteinExistence type="predicted"/>
<accession>A0A9P5VI09</accession>
<gene>
    <name evidence="2" type="ORF">BG006_011281</name>
</gene>
<name>A0A9P5VI09_9FUNG</name>
<dbReference type="EMBL" id="JAAAUY010000958">
    <property type="protein sequence ID" value="KAF9325211.1"/>
    <property type="molecule type" value="Genomic_DNA"/>
</dbReference>
<keyword evidence="3" id="KW-1185">Reference proteome</keyword>
<dbReference type="Proteomes" id="UP000696485">
    <property type="component" value="Unassembled WGS sequence"/>
</dbReference>
<comment type="caution">
    <text evidence="2">The sequence shown here is derived from an EMBL/GenBank/DDBJ whole genome shotgun (WGS) entry which is preliminary data.</text>
</comment>
<reference evidence="2" key="1">
    <citation type="journal article" date="2020" name="Fungal Divers.">
        <title>Resolving the Mortierellaceae phylogeny through synthesis of multi-gene phylogenetics and phylogenomics.</title>
        <authorList>
            <person name="Vandepol N."/>
            <person name="Liber J."/>
            <person name="Desiro A."/>
            <person name="Na H."/>
            <person name="Kennedy M."/>
            <person name="Barry K."/>
            <person name="Grigoriev I.V."/>
            <person name="Miller A.N."/>
            <person name="O'Donnell K."/>
            <person name="Stajich J.E."/>
            <person name="Bonito G."/>
        </authorList>
    </citation>
    <scope>NUCLEOTIDE SEQUENCE</scope>
    <source>
        <strain evidence="2">NVP1</strain>
    </source>
</reference>
<dbReference type="AlphaFoldDB" id="A0A9P5VI09"/>
<keyword evidence="1" id="KW-0732">Signal</keyword>
<evidence type="ECO:0000313" key="3">
    <source>
        <dbReference type="Proteomes" id="UP000696485"/>
    </source>
</evidence>
<feature type="chain" id="PRO_5040208321" evidence="1">
    <location>
        <begin position="20"/>
        <end position="967"/>
    </location>
</feature>
<sequence length="967" mass="108783">MVRLSLSFLATAFAAVASAAPVYTQLAFKKIADARCLPQTDIKEYQSFELLSHELDTYVSKKFGSTRLVGGVNGDKNMQKLEFCIVSSDHHCDPIFPTNCVLENVDYRFRVKGNDKGYLQIDGHYVRIVRNFEDASPLSLSNDDLLGVRIAYQYEGGDKNVLSTSKSAEYGKPIVLEYPQKNRIRQRFEIIESRKAVKKIVGDNECIPETNIKEYHPFKLLSANLDTYLSMKPGSKMVYGGAVHDPALQALDFCIVSTDMECTTAIPTNCIYQNVEYRFRVFGPVKGYLRVIDEELIEIVPEFNQASGLNLYKEQGWGLRVAHRKSNRDLLVITTSAPGHMVFLEEPQKNNGRQWFDLVQPQGMNMDIESAPNQCVPHVAVKEYEAFELYSYDLDSFVSNLPGHDVVVGGDPLNKHLQQLQFCIVSSDHKCNPAFPTNCIYENVQYRYRVHGPEKGYLRIQDGLARIVPEFEDATGLNLMWDDNRGLRIAKQNKKGSVSVLATTVPGKALTLQGATKPTDSQYFALSKLKKTTPFKRCLPDTYVKVNEPFIVKNNDFDTLISTVMGDDLLRAGIDGNKLFQKLEFTVTPYFINDDAAGECLREDFQYRFEVTGQISGFIRVEDGFLTIVPEFDAASPLYFHKSSGQGLRIGQNTPMGPFAVAADHPGSPLIFQRPESGNKRQVFDLIPSNRVIKEEWNHECLPDTHIAVGAPFLIENHALSSFVSVVRGDSTLRGGVSHNPDFTVLRFFLHPYRGMGHPGECAKEDVEYIFEVRDDDYRGFLQVQNGFLVIVPFVHEASPLYFHKSRGEGVRIGQNTPEGPRAVATVESGMPLVFEQPQSKNKNQVFDLVPLLRENEKVEACDDKQEHSLCIFLRGGVDKVSGLQRTVFDLKSYDEDVPLEEYVYGDVEYLLRASIELSRFLRVEGSYLAIVPGYDSASPLYFHKPASGSLRVDVVPYVANKKTVCQ</sequence>
<evidence type="ECO:0000256" key="1">
    <source>
        <dbReference type="SAM" id="SignalP"/>
    </source>
</evidence>
<protein>
    <submittedName>
        <fullName evidence="2">Uncharacterized protein</fullName>
    </submittedName>
</protein>
<organism evidence="2 3">
    <name type="scientific">Podila minutissima</name>
    <dbReference type="NCBI Taxonomy" id="64525"/>
    <lineage>
        <taxon>Eukaryota</taxon>
        <taxon>Fungi</taxon>
        <taxon>Fungi incertae sedis</taxon>
        <taxon>Mucoromycota</taxon>
        <taxon>Mortierellomycotina</taxon>
        <taxon>Mortierellomycetes</taxon>
        <taxon>Mortierellales</taxon>
        <taxon>Mortierellaceae</taxon>
        <taxon>Podila</taxon>
    </lineage>
</organism>